<dbReference type="AlphaFoldDB" id="F0T6S5"/>
<keyword evidence="6" id="KW-0631">Potassium channel</keyword>
<comment type="subcellular location">
    <subcellularLocation>
        <location evidence="1">Membrane</location>
        <topology evidence="1">Multi-pass membrane protein</topology>
    </subcellularLocation>
</comment>
<keyword evidence="4" id="KW-0633">Potassium transport</keyword>
<keyword evidence="8 13" id="KW-1133">Transmembrane helix</keyword>
<dbReference type="KEGG" id="mel:Metbo_0055"/>
<evidence type="ECO:0000256" key="3">
    <source>
        <dbReference type="ARBA" id="ARBA00022448"/>
    </source>
</evidence>
<comment type="similarity">
    <text evidence="2">Belongs to the TMEM175 family.</text>
</comment>
<dbReference type="eggNOG" id="arCOG04887">
    <property type="taxonomic scope" value="Archaea"/>
</dbReference>
<keyword evidence="11" id="KW-0407">Ion channel</keyword>
<protein>
    <recommendedName>
        <fullName evidence="16">Integral membrane protein</fullName>
    </recommendedName>
</protein>
<dbReference type="PANTHER" id="PTHR31462:SF5">
    <property type="entry name" value="ENDOSOMAL_LYSOSOMAL PROTON CHANNEL TMEM175"/>
    <property type="match status" value="1"/>
</dbReference>
<evidence type="ECO:0008006" key="16">
    <source>
        <dbReference type="Google" id="ProtNLM"/>
    </source>
</evidence>
<comment type="catalytic activity">
    <reaction evidence="12">
        <text>K(+)(in) = K(+)(out)</text>
        <dbReference type="Rhea" id="RHEA:29463"/>
        <dbReference type="ChEBI" id="CHEBI:29103"/>
    </reaction>
</comment>
<keyword evidence="7" id="KW-0630">Potassium</keyword>
<dbReference type="RefSeq" id="WP_013643659.1">
    <property type="nucleotide sequence ID" value="NC_015216.1"/>
</dbReference>
<evidence type="ECO:0000313" key="15">
    <source>
        <dbReference type="Proteomes" id="UP000007490"/>
    </source>
</evidence>
<evidence type="ECO:0000256" key="1">
    <source>
        <dbReference type="ARBA" id="ARBA00004141"/>
    </source>
</evidence>
<feature type="transmembrane region" description="Helical" evidence="13">
    <location>
        <begin position="164"/>
        <end position="182"/>
    </location>
</feature>
<keyword evidence="9" id="KW-0406">Ion transport</keyword>
<reference evidence="15" key="1">
    <citation type="submission" date="2011-02" db="EMBL/GenBank/DDBJ databases">
        <title>Complete sequence of Methanobacterium sp. AL-21.</title>
        <authorList>
            <consortium name="US DOE Joint Genome Institute"/>
            <person name="Lucas S."/>
            <person name="Copeland A."/>
            <person name="Lapidus A."/>
            <person name="Cheng J.-F."/>
            <person name="Goodwin L."/>
            <person name="Pitluck S."/>
            <person name="Chertkov O."/>
            <person name="Detter J.C."/>
            <person name="Han C."/>
            <person name="Tapia R."/>
            <person name="Land M."/>
            <person name="Hauser L."/>
            <person name="Kyrpides N."/>
            <person name="Ivanova N."/>
            <person name="Mikhailova N."/>
            <person name="Pagani I."/>
            <person name="Cadillo-Quiroz H."/>
            <person name="Imachi H."/>
            <person name="Zinder S."/>
            <person name="Liu W."/>
            <person name="Woyke T."/>
        </authorList>
    </citation>
    <scope>NUCLEOTIDE SEQUENCE [LARGE SCALE GENOMIC DNA]</scope>
    <source>
        <strain evidence="15">AL-21</strain>
    </source>
</reference>
<evidence type="ECO:0000256" key="2">
    <source>
        <dbReference type="ARBA" id="ARBA00006920"/>
    </source>
</evidence>
<dbReference type="HOGENOM" id="CLU_090238_3_2_2"/>
<evidence type="ECO:0000256" key="9">
    <source>
        <dbReference type="ARBA" id="ARBA00023065"/>
    </source>
</evidence>
<evidence type="ECO:0000313" key="14">
    <source>
        <dbReference type="EMBL" id="ADZ08308.1"/>
    </source>
</evidence>
<sequence>MNTTNKHDVWLTTKRIETLVDGIFAIAMTLLVLNIDMPQIAGPVSNPAIWQYMLSLFQQLGIYAFSFILLASFWRAHHLQFFYIKRSDSALIWINVIWLMFVALVPFSTNFVSNYGNHPIPMLFFNINMFIIGIFFMLIWYYAKRKKFFIKEMTPEYYQTVKKINYILPSAALLAVCITFVSPTWSPVSYFLIFILKNAFKKGLM</sequence>
<keyword evidence="5 13" id="KW-0812">Transmembrane</keyword>
<feature type="transmembrane region" description="Helical" evidence="13">
    <location>
        <begin position="20"/>
        <end position="37"/>
    </location>
</feature>
<dbReference type="Pfam" id="PF06736">
    <property type="entry name" value="TMEM175"/>
    <property type="match status" value="1"/>
</dbReference>
<keyword evidence="3" id="KW-0813">Transport</keyword>
<dbReference type="GeneID" id="10276478"/>
<evidence type="ECO:0000256" key="13">
    <source>
        <dbReference type="SAM" id="Phobius"/>
    </source>
</evidence>
<dbReference type="EMBL" id="CP002551">
    <property type="protein sequence ID" value="ADZ08308.1"/>
    <property type="molecule type" value="Genomic_DNA"/>
</dbReference>
<evidence type="ECO:0000256" key="7">
    <source>
        <dbReference type="ARBA" id="ARBA00022958"/>
    </source>
</evidence>
<organism evidence="14 15">
    <name type="scientific">Methanobacterium lacus (strain AL-21)</name>
    <dbReference type="NCBI Taxonomy" id="877455"/>
    <lineage>
        <taxon>Archaea</taxon>
        <taxon>Methanobacteriati</taxon>
        <taxon>Methanobacteriota</taxon>
        <taxon>Methanomada group</taxon>
        <taxon>Methanobacteria</taxon>
        <taxon>Methanobacteriales</taxon>
        <taxon>Methanobacteriaceae</taxon>
        <taxon>Methanobacterium</taxon>
    </lineage>
</organism>
<feature type="transmembrane region" description="Helical" evidence="13">
    <location>
        <begin position="120"/>
        <end position="143"/>
    </location>
</feature>
<dbReference type="OrthoDB" id="10769at2157"/>
<proteinExistence type="inferred from homology"/>
<keyword evidence="15" id="KW-1185">Reference proteome</keyword>
<evidence type="ECO:0000256" key="11">
    <source>
        <dbReference type="ARBA" id="ARBA00023303"/>
    </source>
</evidence>
<accession>F0T6S5</accession>
<evidence type="ECO:0000256" key="12">
    <source>
        <dbReference type="ARBA" id="ARBA00034430"/>
    </source>
</evidence>
<dbReference type="PANTHER" id="PTHR31462">
    <property type="entry name" value="ENDOSOMAL/LYSOSOMAL POTASSIUM CHANNEL TMEM175"/>
    <property type="match status" value="1"/>
</dbReference>
<feature type="transmembrane region" description="Helical" evidence="13">
    <location>
        <begin position="90"/>
        <end position="108"/>
    </location>
</feature>
<dbReference type="GO" id="GO:0015252">
    <property type="term" value="F:proton channel activity"/>
    <property type="evidence" value="ECO:0007669"/>
    <property type="project" value="InterPro"/>
</dbReference>
<name>F0T6S5_METLA</name>
<evidence type="ECO:0000256" key="8">
    <source>
        <dbReference type="ARBA" id="ARBA00022989"/>
    </source>
</evidence>
<evidence type="ECO:0000256" key="5">
    <source>
        <dbReference type="ARBA" id="ARBA00022692"/>
    </source>
</evidence>
<dbReference type="InterPro" id="IPR010617">
    <property type="entry name" value="TMEM175-like"/>
</dbReference>
<dbReference type="Proteomes" id="UP000007490">
    <property type="component" value="Chromosome"/>
</dbReference>
<evidence type="ECO:0000256" key="6">
    <source>
        <dbReference type="ARBA" id="ARBA00022826"/>
    </source>
</evidence>
<gene>
    <name evidence="14" type="ordered locus">Metbo_0055</name>
</gene>
<keyword evidence="10 13" id="KW-0472">Membrane</keyword>
<reference evidence="14 15" key="2">
    <citation type="journal article" date="2014" name="Int. J. Syst. Evol. Microbiol.">
        <title>Methanobacterium paludis sp. nov. and a novel strain of Methanobacterium lacus isolated from northern peatlands.</title>
        <authorList>
            <person name="Cadillo-Quiroz H."/>
            <person name="Brauer S.L."/>
            <person name="Goodson N."/>
            <person name="Yavitt J.B."/>
            <person name="Zinder S.H."/>
        </authorList>
    </citation>
    <scope>NUCLEOTIDE SEQUENCE [LARGE SCALE GENOMIC DNA]</scope>
    <source>
        <strain evidence="14 15">AL-21</strain>
    </source>
</reference>
<feature type="transmembrane region" description="Helical" evidence="13">
    <location>
        <begin position="49"/>
        <end position="70"/>
    </location>
</feature>
<dbReference type="GO" id="GO:0005267">
    <property type="term" value="F:potassium channel activity"/>
    <property type="evidence" value="ECO:0007669"/>
    <property type="project" value="UniProtKB-KW"/>
</dbReference>
<evidence type="ECO:0000256" key="4">
    <source>
        <dbReference type="ARBA" id="ARBA00022538"/>
    </source>
</evidence>
<dbReference type="TCDB" id="1.A.78.2.6">
    <property type="family name" value="the k+-selective channel in endosomes and lysosomes (kel) family"/>
</dbReference>
<dbReference type="STRING" id="877455.Metbo_0055"/>
<evidence type="ECO:0000256" key="10">
    <source>
        <dbReference type="ARBA" id="ARBA00023136"/>
    </source>
</evidence>
<dbReference type="GO" id="GO:0016020">
    <property type="term" value="C:membrane"/>
    <property type="evidence" value="ECO:0007669"/>
    <property type="project" value="UniProtKB-SubCell"/>
</dbReference>